<reference evidence="1 3" key="1">
    <citation type="journal article" date="2012" name="Nature">
        <title>Algal genomes reveal evolutionary mosaicism and the fate of nucleomorphs.</title>
        <authorList>
            <consortium name="DOE Joint Genome Institute"/>
            <person name="Curtis B.A."/>
            <person name="Tanifuji G."/>
            <person name="Burki F."/>
            <person name="Gruber A."/>
            <person name="Irimia M."/>
            <person name="Maruyama S."/>
            <person name="Arias M.C."/>
            <person name="Ball S.G."/>
            <person name="Gile G.H."/>
            <person name="Hirakawa Y."/>
            <person name="Hopkins J.F."/>
            <person name="Kuo A."/>
            <person name="Rensing S.A."/>
            <person name="Schmutz J."/>
            <person name="Symeonidi A."/>
            <person name="Elias M."/>
            <person name="Eveleigh R.J."/>
            <person name="Herman E.K."/>
            <person name="Klute M.J."/>
            <person name="Nakayama T."/>
            <person name="Obornik M."/>
            <person name="Reyes-Prieto A."/>
            <person name="Armbrust E.V."/>
            <person name="Aves S.J."/>
            <person name="Beiko R.G."/>
            <person name="Coutinho P."/>
            <person name="Dacks J.B."/>
            <person name="Durnford D.G."/>
            <person name="Fast N.M."/>
            <person name="Green B.R."/>
            <person name="Grisdale C.J."/>
            <person name="Hempel F."/>
            <person name="Henrissat B."/>
            <person name="Hoppner M.P."/>
            <person name="Ishida K."/>
            <person name="Kim E."/>
            <person name="Koreny L."/>
            <person name="Kroth P.G."/>
            <person name="Liu Y."/>
            <person name="Malik S.B."/>
            <person name="Maier U.G."/>
            <person name="McRose D."/>
            <person name="Mock T."/>
            <person name="Neilson J.A."/>
            <person name="Onodera N.T."/>
            <person name="Poole A.M."/>
            <person name="Pritham E.J."/>
            <person name="Richards T.A."/>
            <person name="Rocap G."/>
            <person name="Roy S.W."/>
            <person name="Sarai C."/>
            <person name="Schaack S."/>
            <person name="Shirato S."/>
            <person name="Slamovits C.H."/>
            <person name="Spencer D.F."/>
            <person name="Suzuki S."/>
            <person name="Worden A.Z."/>
            <person name="Zauner S."/>
            <person name="Barry K."/>
            <person name="Bell C."/>
            <person name="Bharti A.K."/>
            <person name="Crow J.A."/>
            <person name="Grimwood J."/>
            <person name="Kramer R."/>
            <person name="Lindquist E."/>
            <person name="Lucas S."/>
            <person name="Salamov A."/>
            <person name="McFadden G.I."/>
            <person name="Lane C.E."/>
            <person name="Keeling P.J."/>
            <person name="Gray M.W."/>
            <person name="Grigoriev I.V."/>
            <person name="Archibald J.M."/>
        </authorList>
    </citation>
    <scope>NUCLEOTIDE SEQUENCE</scope>
    <source>
        <strain evidence="1 3">CCMP2712</strain>
    </source>
</reference>
<proteinExistence type="predicted"/>
<reference evidence="3" key="2">
    <citation type="submission" date="2012-11" db="EMBL/GenBank/DDBJ databases">
        <authorList>
            <person name="Kuo A."/>
            <person name="Curtis B.A."/>
            <person name="Tanifuji G."/>
            <person name="Burki F."/>
            <person name="Gruber A."/>
            <person name="Irimia M."/>
            <person name="Maruyama S."/>
            <person name="Arias M.C."/>
            <person name="Ball S.G."/>
            <person name="Gile G.H."/>
            <person name="Hirakawa Y."/>
            <person name="Hopkins J.F."/>
            <person name="Rensing S.A."/>
            <person name="Schmutz J."/>
            <person name="Symeonidi A."/>
            <person name="Elias M."/>
            <person name="Eveleigh R.J."/>
            <person name="Herman E.K."/>
            <person name="Klute M.J."/>
            <person name="Nakayama T."/>
            <person name="Obornik M."/>
            <person name="Reyes-Prieto A."/>
            <person name="Armbrust E.V."/>
            <person name="Aves S.J."/>
            <person name="Beiko R.G."/>
            <person name="Coutinho P."/>
            <person name="Dacks J.B."/>
            <person name="Durnford D.G."/>
            <person name="Fast N.M."/>
            <person name="Green B.R."/>
            <person name="Grisdale C."/>
            <person name="Hempe F."/>
            <person name="Henrissat B."/>
            <person name="Hoppner M.P."/>
            <person name="Ishida K.-I."/>
            <person name="Kim E."/>
            <person name="Koreny L."/>
            <person name="Kroth P.G."/>
            <person name="Liu Y."/>
            <person name="Malik S.-B."/>
            <person name="Maier U.G."/>
            <person name="McRose D."/>
            <person name="Mock T."/>
            <person name="Neilson J.A."/>
            <person name="Onodera N.T."/>
            <person name="Poole A.M."/>
            <person name="Pritham E.J."/>
            <person name="Richards T.A."/>
            <person name="Rocap G."/>
            <person name="Roy S.W."/>
            <person name="Sarai C."/>
            <person name="Schaack S."/>
            <person name="Shirato S."/>
            <person name="Slamovits C.H."/>
            <person name="Spencer D.F."/>
            <person name="Suzuki S."/>
            <person name="Worden A.Z."/>
            <person name="Zauner S."/>
            <person name="Barry K."/>
            <person name="Bell C."/>
            <person name="Bharti A.K."/>
            <person name="Crow J.A."/>
            <person name="Grimwood J."/>
            <person name="Kramer R."/>
            <person name="Lindquist E."/>
            <person name="Lucas S."/>
            <person name="Salamov A."/>
            <person name="McFadden G.I."/>
            <person name="Lane C.E."/>
            <person name="Keeling P.J."/>
            <person name="Gray M.W."/>
            <person name="Grigoriev I.V."/>
            <person name="Archibald J.M."/>
        </authorList>
    </citation>
    <scope>NUCLEOTIDE SEQUENCE</scope>
    <source>
        <strain evidence="3">CCMP2712</strain>
    </source>
</reference>
<accession>L1ID89</accession>
<dbReference type="KEGG" id="gtt:GUITHDRAFT_120036"/>
<dbReference type="PaxDb" id="55529-EKX33770"/>
<dbReference type="HOGENOM" id="CLU_2377231_0_0_1"/>
<keyword evidence="3" id="KW-1185">Reference proteome</keyword>
<organism evidence="1">
    <name type="scientific">Guillardia theta (strain CCMP2712)</name>
    <name type="common">Cryptophyte</name>
    <dbReference type="NCBI Taxonomy" id="905079"/>
    <lineage>
        <taxon>Eukaryota</taxon>
        <taxon>Cryptophyceae</taxon>
        <taxon>Pyrenomonadales</taxon>
        <taxon>Geminigeraceae</taxon>
        <taxon>Guillardia</taxon>
    </lineage>
</organism>
<dbReference type="RefSeq" id="XP_005820750.1">
    <property type="nucleotide sequence ID" value="XM_005820693.1"/>
</dbReference>
<reference evidence="2" key="3">
    <citation type="submission" date="2015-06" db="UniProtKB">
        <authorList>
            <consortium name="EnsemblProtists"/>
        </authorList>
    </citation>
    <scope>IDENTIFICATION</scope>
</reference>
<dbReference type="EnsemblProtists" id="EKX33770">
    <property type="protein sequence ID" value="EKX33770"/>
    <property type="gene ID" value="GUITHDRAFT_120036"/>
</dbReference>
<dbReference type="AlphaFoldDB" id="L1ID89"/>
<gene>
    <name evidence="1" type="ORF">GUITHDRAFT_120036</name>
</gene>
<evidence type="ECO:0000313" key="1">
    <source>
        <dbReference type="EMBL" id="EKX33770.1"/>
    </source>
</evidence>
<sequence length="95" mass="10235">MCRFLMQYRIACPLCAKAFFRIKSNGQRTTKLLAVAKDMSAPVTENEFKLFQRAMSEQGLSKSTTADVIASASKTGGKLDAWGASGGMPLVGGRK</sequence>
<dbReference type="GeneID" id="17290501"/>
<dbReference type="EMBL" id="JH993130">
    <property type="protein sequence ID" value="EKX33770.1"/>
    <property type="molecule type" value="Genomic_DNA"/>
</dbReference>
<name>L1ID89_GUITC</name>
<dbReference type="Proteomes" id="UP000011087">
    <property type="component" value="Unassembled WGS sequence"/>
</dbReference>
<evidence type="ECO:0000313" key="2">
    <source>
        <dbReference type="EnsemblProtists" id="EKX33770"/>
    </source>
</evidence>
<evidence type="ECO:0000313" key="3">
    <source>
        <dbReference type="Proteomes" id="UP000011087"/>
    </source>
</evidence>
<protein>
    <submittedName>
        <fullName evidence="1 2">Uncharacterized protein</fullName>
    </submittedName>
</protein>